<keyword evidence="2" id="KW-1185">Reference proteome</keyword>
<comment type="caution">
    <text evidence="1">The sequence shown here is derived from an EMBL/GenBank/DDBJ whole genome shotgun (WGS) entry which is preliminary data.</text>
</comment>
<proteinExistence type="predicted"/>
<dbReference type="EMBL" id="QUBR01000001">
    <property type="protein sequence ID" value="REK72789.1"/>
    <property type="molecule type" value="Genomic_DNA"/>
</dbReference>
<evidence type="ECO:0000313" key="1">
    <source>
        <dbReference type="EMBL" id="REK72789.1"/>
    </source>
</evidence>
<name>A0A371PA26_9ACTN</name>
<sequence>MHGRWLENAARRGVARATIDDIVRRHDIGPADFAVLDGLDEITDPLGASFFVLPADIGPVDARRAVLMTYVLDAGTGYGATSPVNDVEETPYSAAEVQRILERQAVNDWTYARLVPLVHRAGGRMVTTPHGTLMGLGGNRLLGLFAQRGGTTYGDLFLLNIRGLDDPVAELREVVVSGRSRHQRKDSTTYAGRLALGRLLHHEERHSQQWGDAGPIRFVVSYAWERVRRRNDTEEDAGLGDGGYR</sequence>
<dbReference type="AlphaFoldDB" id="A0A371PA26"/>
<reference evidence="1 2" key="1">
    <citation type="submission" date="2018-08" db="EMBL/GenBank/DDBJ databases">
        <title>Aeromicrobium sp. M2KJ-4, whole genome shotgun sequence.</title>
        <authorList>
            <person name="Tuo L."/>
        </authorList>
    </citation>
    <scope>NUCLEOTIDE SEQUENCE [LARGE SCALE GENOMIC DNA]</scope>
    <source>
        <strain evidence="1 2">M2KJ-4</strain>
    </source>
</reference>
<accession>A0A371PA26</accession>
<gene>
    <name evidence="1" type="ORF">DX116_04090</name>
</gene>
<dbReference type="RefSeq" id="WP_119702902.1">
    <property type="nucleotide sequence ID" value="NZ_JBHSOI010000001.1"/>
</dbReference>
<organism evidence="1 2">
    <name type="scientific">Aeromicrobium endophyticum</name>
    <dbReference type="NCBI Taxonomy" id="2292704"/>
    <lineage>
        <taxon>Bacteria</taxon>
        <taxon>Bacillati</taxon>
        <taxon>Actinomycetota</taxon>
        <taxon>Actinomycetes</taxon>
        <taxon>Propionibacteriales</taxon>
        <taxon>Nocardioidaceae</taxon>
        <taxon>Aeromicrobium</taxon>
    </lineage>
</organism>
<protein>
    <submittedName>
        <fullName evidence="1">Uncharacterized protein</fullName>
    </submittedName>
</protein>
<evidence type="ECO:0000313" key="2">
    <source>
        <dbReference type="Proteomes" id="UP000265581"/>
    </source>
</evidence>
<dbReference type="OrthoDB" id="5191158at2"/>
<dbReference type="Proteomes" id="UP000265581">
    <property type="component" value="Unassembled WGS sequence"/>
</dbReference>